<dbReference type="PROSITE" id="PS51257">
    <property type="entry name" value="PROKAR_LIPOPROTEIN"/>
    <property type="match status" value="1"/>
</dbReference>
<dbReference type="STRING" id="551987.SAMN05192549_10680"/>
<evidence type="ECO:0000313" key="3">
    <source>
        <dbReference type="Proteomes" id="UP000184339"/>
    </source>
</evidence>
<accession>A0A1M7Q1T3</accession>
<evidence type="ECO:0000256" key="1">
    <source>
        <dbReference type="SAM" id="SignalP"/>
    </source>
</evidence>
<feature type="chain" id="PRO_5012839397" description="Lipoprotein" evidence="1">
    <location>
        <begin position="23"/>
        <end position="198"/>
    </location>
</feature>
<protein>
    <recommendedName>
        <fullName evidence="4">Lipoprotein</fullName>
    </recommendedName>
</protein>
<evidence type="ECO:0000313" key="2">
    <source>
        <dbReference type="EMBL" id="SHN24101.1"/>
    </source>
</evidence>
<gene>
    <name evidence="2" type="ORF">SAMN05192549_10680</name>
</gene>
<evidence type="ECO:0008006" key="4">
    <source>
        <dbReference type="Google" id="ProtNLM"/>
    </source>
</evidence>
<dbReference type="Proteomes" id="UP000184339">
    <property type="component" value="Unassembled WGS sequence"/>
</dbReference>
<reference evidence="3" key="1">
    <citation type="submission" date="2016-11" db="EMBL/GenBank/DDBJ databases">
        <authorList>
            <person name="Varghese N."/>
            <person name="Submissions S."/>
        </authorList>
    </citation>
    <scope>NUCLEOTIDE SEQUENCE [LARGE SCALE GENOMIC DNA]</scope>
    <source>
        <strain evidence="3">Sac-22</strain>
    </source>
</reference>
<dbReference type="RefSeq" id="WP_072785635.1">
    <property type="nucleotide sequence ID" value="NZ_FRCX01000006.1"/>
</dbReference>
<name>A0A1M7Q1T3_9BURK</name>
<proteinExistence type="predicted"/>
<feature type="signal peptide" evidence="1">
    <location>
        <begin position="1"/>
        <end position="22"/>
    </location>
</feature>
<organism evidence="2 3">
    <name type="scientific">Duganella sacchari</name>
    <dbReference type="NCBI Taxonomy" id="551987"/>
    <lineage>
        <taxon>Bacteria</taxon>
        <taxon>Pseudomonadati</taxon>
        <taxon>Pseudomonadota</taxon>
        <taxon>Betaproteobacteria</taxon>
        <taxon>Burkholderiales</taxon>
        <taxon>Oxalobacteraceae</taxon>
        <taxon>Telluria group</taxon>
        <taxon>Duganella</taxon>
    </lineage>
</organism>
<dbReference type="OrthoDB" id="8924315at2"/>
<dbReference type="EMBL" id="FRCX01000006">
    <property type="protein sequence ID" value="SHN24101.1"/>
    <property type="molecule type" value="Genomic_DNA"/>
</dbReference>
<keyword evidence="3" id="KW-1185">Reference proteome</keyword>
<keyword evidence="1" id="KW-0732">Signal</keyword>
<dbReference type="AlphaFoldDB" id="A0A1M7Q1T3"/>
<sequence length="198" mass="20023">MKSSYLRAGLALLCAVILSACGGNNGSLALSGSVNGLTKTGLVLINKGNGEKLPIEPNTSTFVFTKLLATDEQFDVEIDTPPAGAKCTLANNVNKANGYNVYVTVTCVTNPYTLGGSVKGLKGAGLVVANGSDLVRIDPPATAGADVSFVFPTKVADGSLFGASVLTQPTGQTCAVDPSNNPGTMPSGDALGLIVRCN</sequence>